<protein>
    <submittedName>
        <fullName evidence="2">IcmL protein</fullName>
    </submittedName>
</protein>
<accession>A0ABQ0Q162</accession>
<gene>
    <name evidence="2" type="ORF">AA14337_3350</name>
</gene>
<sequence>MLISSGLTNCRSFYFDALGKEVRVRSFDMSDKSSQNRTEKMSGRKKTELNARSILATIMSRNYGDMNTMTYLARTVVALTGVVCVLGIALVYEATRPPVMRFFSTDARGRISPLVPLDQPIMTREALFQWVTTEVIGVYTKDYVHWREQLTEDQDGFTLGGWKSFRKDFEKNFIEPVIENNYITSAVPTKAPILVDKGVRDGRYAYSIQLGITVTFRGGIHEHSSSQNYIISVLVVRQSETENENGRGLAIAQIVAQ</sequence>
<keyword evidence="1" id="KW-0812">Transmembrane</keyword>
<name>A0ABQ0Q162_9PROT</name>
<proteinExistence type="predicted"/>
<evidence type="ECO:0000313" key="3">
    <source>
        <dbReference type="Proteomes" id="UP001065047"/>
    </source>
</evidence>
<dbReference type="Pfam" id="PF11393">
    <property type="entry name" value="T4BSS_DotI_IcmL"/>
    <property type="match status" value="1"/>
</dbReference>
<dbReference type="CDD" id="cd16385">
    <property type="entry name" value="IcmL"/>
    <property type="match status" value="1"/>
</dbReference>
<organism evidence="2 3">
    <name type="scientific">Acetobacter malorum DSM 14337</name>
    <dbReference type="NCBI Taxonomy" id="1307910"/>
    <lineage>
        <taxon>Bacteria</taxon>
        <taxon>Pseudomonadati</taxon>
        <taxon>Pseudomonadota</taxon>
        <taxon>Alphaproteobacteria</taxon>
        <taxon>Acetobacterales</taxon>
        <taxon>Acetobacteraceae</taxon>
        <taxon>Acetobacter</taxon>
    </lineage>
</organism>
<evidence type="ECO:0000313" key="2">
    <source>
        <dbReference type="EMBL" id="GBQ86546.1"/>
    </source>
</evidence>
<keyword evidence="1" id="KW-0472">Membrane</keyword>
<keyword evidence="1" id="KW-1133">Transmembrane helix</keyword>
<comment type="caution">
    <text evidence="2">The sequence shown here is derived from an EMBL/GenBank/DDBJ whole genome shotgun (WGS) entry which is preliminary data.</text>
</comment>
<dbReference type="Proteomes" id="UP001065047">
    <property type="component" value="Unassembled WGS sequence"/>
</dbReference>
<dbReference type="InterPro" id="IPR021055">
    <property type="entry name" value="T4BSS_IcmL/DotI"/>
</dbReference>
<reference evidence="2" key="1">
    <citation type="submission" date="2013-04" db="EMBL/GenBank/DDBJ databases">
        <title>The genome sequencing project of 58 acetic acid bacteria.</title>
        <authorList>
            <person name="Okamoto-Kainuma A."/>
            <person name="Ishikawa M."/>
            <person name="Umino S."/>
            <person name="Koizumi Y."/>
            <person name="Shiwa Y."/>
            <person name="Yoshikawa H."/>
            <person name="Matsutani M."/>
            <person name="Matsushita K."/>
        </authorList>
    </citation>
    <scope>NUCLEOTIDE SEQUENCE</scope>
    <source>
        <strain evidence="2">DSM 14337</strain>
    </source>
</reference>
<dbReference type="EMBL" id="BAPF01000059">
    <property type="protein sequence ID" value="GBQ86546.1"/>
    <property type="molecule type" value="Genomic_DNA"/>
</dbReference>
<evidence type="ECO:0000256" key="1">
    <source>
        <dbReference type="SAM" id="Phobius"/>
    </source>
</evidence>
<feature type="transmembrane region" description="Helical" evidence="1">
    <location>
        <begin position="71"/>
        <end position="92"/>
    </location>
</feature>
<keyword evidence="3" id="KW-1185">Reference proteome</keyword>